<proteinExistence type="predicted"/>
<dbReference type="Proteomes" id="UP000503164">
    <property type="component" value="Chromosome"/>
</dbReference>
<dbReference type="GO" id="GO:0009231">
    <property type="term" value="P:riboflavin biosynthetic process"/>
    <property type="evidence" value="ECO:0007669"/>
    <property type="project" value="InterPro"/>
</dbReference>
<organism evidence="5 6">
    <name type="scientific">Clavibacter capsici</name>
    <dbReference type="NCBI Taxonomy" id="1874630"/>
    <lineage>
        <taxon>Bacteria</taxon>
        <taxon>Bacillati</taxon>
        <taxon>Actinomycetota</taxon>
        <taxon>Actinomycetes</taxon>
        <taxon>Micrococcales</taxon>
        <taxon>Microbacteriaceae</taxon>
        <taxon>Clavibacter</taxon>
    </lineage>
</organism>
<evidence type="ECO:0000256" key="1">
    <source>
        <dbReference type="ARBA" id="ARBA00005104"/>
    </source>
</evidence>
<evidence type="ECO:0000256" key="3">
    <source>
        <dbReference type="ARBA" id="ARBA00023002"/>
    </source>
</evidence>
<dbReference type="PANTHER" id="PTHR38011:SF7">
    <property type="entry name" value="2,5-DIAMINO-6-RIBOSYLAMINO-4(3H)-PYRIMIDINONE 5'-PHOSPHATE REDUCTASE"/>
    <property type="match status" value="1"/>
</dbReference>
<evidence type="ECO:0000313" key="5">
    <source>
        <dbReference type="EMBL" id="QIS45039.1"/>
    </source>
</evidence>
<accession>A0AAE6XQU0</accession>
<dbReference type="InterPro" id="IPR024072">
    <property type="entry name" value="DHFR-like_dom_sf"/>
</dbReference>
<dbReference type="EMBL" id="CP048049">
    <property type="protein sequence ID" value="QIS45039.1"/>
    <property type="molecule type" value="Genomic_DNA"/>
</dbReference>
<dbReference type="Gene3D" id="3.40.430.10">
    <property type="entry name" value="Dihydrofolate Reductase, subunit A"/>
    <property type="match status" value="1"/>
</dbReference>
<dbReference type="AlphaFoldDB" id="A0AAE6XQU0"/>
<evidence type="ECO:0000313" key="6">
    <source>
        <dbReference type="Proteomes" id="UP000503164"/>
    </source>
</evidence>
<dbReference type="InterPro" id="IPR050765">
    <property type="entry name" value="Riboflavin_Biosynth_HTPR"/>
</dbReference>
<sequence>MRIARVLPVAGSGEAASSRGLEDDGTREWLEDLYRPRSPDHVRLNFVASVDGSVIGADGSSDSLSSVVDRRILGVIRELADVVLVGAGTVRAERYVLPRRTPLAVATSTGDLEGHRFDADAAEGRLLVLCPPEARDRAVATLGGVPAEIVPVPLGAAADGRVGGDDVLDALRGHGLTSVVCEGGPALAASLLAAGRVDELCLTTSPDLVSPLTPLVPAGSGVHAPMRLEQLLVDDDDRTYARWTVRRDRAPR</sequence>
<gene>
    <name evidence="5" type="ORF">GW570_08055</name>
</gene>
<feature type="domain" description="Bacterial bifunctional deaminase-reductase C-terminal" evidence="4">
    <location>
        <begin position="41"/>
        <end position="209"/>
    </location>
</feature>
<dbReference type="InterPro" id="IPR002734">
    <property type="entry name" value="RibDG_C"/>
</dbReference>
<keyword evidence="3" id="KW-0560">Oxidoreductase</keyword>
<name>A0AAE6XQU0_9MICO</name>
<dbReference type="SUPFAM" id="SSF53597">
    <property type="entry name" value="Dihydrofolate reductase-like"/>
    <property type="match status" value="1"/>
</dbReference>
<keyword evidence="2" id="KW-0521">NADP</keyword>
<evidence type="ECO:0000259" key="4">
    <source>
        <dbReference type="Pfam" id="PF01872"/>
    </source>
</evidence>
<dbReference type="Pfam" id="PF01872">
    <property type="entry name" value="RibD_C"/>
    <property type="match status" value="1"/>
</dbReference>
<evidence type="ECO:0000256" key="2">
    <source>
        <dbReference type="ARBA" id="ARBA00022857"/>
    </source>
</evidence>
<dbReference type="PANTHER" id="PTHR38011">
    <property type="entry name" value="DIHYDROFOLATE REDUCTASE FAMILY PROTEIN (AFU_ORTHOLOGUE AFUA_8G06820)"/>
    <property type="match status" value="1"/>
</dbReference>
<reference evidence="5 6" key="1">
    <citation type="journal article" date="2020" name="Mol. Plant Pathol.">
        <title>Plasmid composition and the chpG gene determine the virulence level of Clavibacter capsici natural isolates in pepper.</title>
        <authorList>
            <person name="Hwang I.S."/>
            <person name="Lee H.M."/>
            <person name="Oh E.J."/>
            <person name="Lee S."/>
            <person name="Heu S."/>
            <person name="Oh C.S."/>
        </authorList>
    </citation>
    <scope>NUCLEOTIDE SEQUENCE [LARGE SCALE GENOMIC DNA]</scope>
    <source>
        <strain evidence="5 6">1101</strain>
    </source>
</reference>
<dbReference type="GO" id="GO:0008703">
    <property type="term" value="F:5-amino-6-(5-phosphoribosylamino)uracil reductase activity"/>
    <property type="evidence" value="ECO:0007669"/>
    <property type="project" value="InterPro"/>
</dbReference>
<dbReference type="RefSeq" id="WP_053774525.1">
    <property type="nucleotide sequence ID" value="NZ_CP012573.1"/>
</dbReference>
<keyword evidence="6" id="KW-1185">Reference proteome</keyword>
<comment type="pathway">
    <text evidence="1">Cofactor biosynthesis; riboflavin biosynthesis.</text>
</comment>
<protein>
    <submittedName>
        <fullName evidence="5">Pyrimidine reductase</fullName>
    </submittedName>
</protein>